<name>A0A6L6QI62_9BURK</name>
<proteinExistence type="inferred from homology"/>
<dbReference type="GO" id="GO:0046917">
    <property type="term" value="F:triphosphoribosyl-dephospho-CoA synthase activity"/>
    <property type="evidence" value="ECO:0007669"/>
    <property type="project" value="UniProtKB-UniRule"/>
</dbReference>
<evidence type="ECO:0000256" key="4">
    <source>
        <dbReference type="ARBA" id="ARBA00022840"/>
    </source>
</evidence>
<keyword evidence="7" id="KW-0328">Glycosyltransferase</keyword>
<dbReference type="Proteomes" id="UP000472320">
    <property type="component" value="Unassembled WGS sequence"/>
</dbReference>
<dbReference type="PANTHER" id="PTHR30201:SF2">
    <property type="entry name" value="2-(5''-TRIPHOSPHORIBOSYL)-3'-DEPHOSPHOCOENZYME-A SYNTHASE"/>
    <property type="match status" value="1"/>
</dbReference>
<dbReference type="EMBL" id="WNKX01000011">
    <property type="protein sequence ID" value="MTW12092.1"/>
    <property type="molecule type" value="Genomic_DNA"/>
</dbReference>
<comment type="caution">
    <text evidence="7">The sequence shown here is derived from an EMBL/GenBank/DDBJ whole genome shotgun (WGS) entry which is preliminary data.</text>
</comment>
<evidence type="ECO:0000256" key="1">
    <source>
        <dbReference type="ARBA" id="ARBA00001210"/>
    </source>
</evidence>
<dbReference type="GO" id="GO:0016757">
    <property type="term" value="F:glycosyltransferase activity"/>
    <property type="evidence" value="ECO:0007669"/>
    <property type="project" value="UniProtKB-KW"/>
</dbReference>
<sequence>MTVLATRTDCDARRPRPAGTAAASAAGTGSGTVPRHHHAHELSREVALRAVRSLYHELALYPKPGLVSFVDNGSHTDMNAATFMRSLFALRHYFARICKAGYDGAPFAVLKNLGVAAEQRMMAATKGINTHRGAIFALGLLCAAVGRVRALQMTLTPAALRTALLLHWGEELAAHTHATGDSHGLQAAAQHAASGAREEGALGLPSVFDVGLPALQAALARGAPMLHARVDAIFALMAHISDTNVYHRGGADGADTVRRHASRFMEQGGTANAQWKVLALASHQRFTALRLSPGGAADLLAATCLVHSLTTMPPP</sequence>
<dbReference type="InterPro" id="IPR002736">
    <property type="entry name" value="CitG"/>
</dbReference>
<dbReference type="Gene3D" id="1.10.4200.10">
    <property type="entry name" value="Triphosphoribosyl-dephospho-CoA protein"/>
    <property type="match status" value="1"/>
</dbReference>
<dbReference type="EC" id="2.4.2.52" evidence="5"/>
<reference evidence="7 8" key="1">
    <citation type="submission" date="2019-11" db="EMBL/GenBank/DDBJ databases">
        <title>Type strains purchased from KCTC, JCM and DSMZ.</title>
        <authorList>
            <person name="Lu H."/>
        </authorList>
    </citation>
    <scope>NUCLEOTIDE SEQUENCE [LARGE SCALE GENOMIC DNA]</scope>
    <source>
        <strain evidence="7 8">JCM 31587</strain>
    </source>
</reference>
<dbReference type="NCBIfam" id="TIGR03132">
    <property type="entry name" value="malonate_mdcB"/>
    <property type="match status" value="1"/>
</dbReference>
<evidence type="ECO:0000256" key="5">
    <source>
        <dbReference type="HAMAP-Rule" id="MF_01883"/>
    </source>
</evidence>
<feature type="compositionally biased region" description="Low complexity" evidence="6">
    <location>
        <begin position="17"/>
        <end position="27"/>
    </location>
</feature>
<dbReference type="GO" id="GO:0005524">
    <property type="term" value="F:ATP binding"/>
    <property type="evidence" value="ECO:0007669"/>
    <property type="project" value="UniProtKB-KW"/>
</dbReference>
<comment type="catalytic activity">
    <reaction evidence="1 5">
        <text>3'-dephospho-CoA + ATP = 2'-(5''-triphospho-alpha-D-ribosyl)-3'-dephospho-CoA + adenine</text>
        <dbReference type="Rhea" id="RHEA:15117"/>
        <dbReference type="ChEBI" id="CHEBI:16708"/>
        <dbReference type="ChEBI" id="CHEBI:30616"/>
        <dbReference type="ChEBI" id="CHEBI:57328"/>
        <dbReference type="ChEBI" id="CHEBI:61378"/>
        <dbReference type="EC" id="2.4.2.52"/>
    </reaction>
</comment>
<keyword evidence="4 5" id="KW-0067">ATP-binding</keyword>
<keyword evidence="3 5" id="KW-0547">Nucleotide-binding</keyword>
<accession>A0A6L6QI62</accession>
<dbReference type="PANTHER" id="PTHR30201">
    <property type="entry name" value="TRIPHOSPHORIBOSYL-DEPHOSPHO-COA SYNTHASE"/>
    <property type="match status" value="1"/>
</dbReference>
<dbReference type="AlphaFoldDB" id="A0A6L6QI62"/>
<dbReference type="OrthoDB" id="114886at2"/>
<dbReference type="Pfam" id="PF01874">
    <property type="entry name" value="CitG"/>
    <property type="match status" value="1"/>
</dbReference>
<evidence type="ECO:0000313" key="7">
    <source>
        <dbReference type="EMBL" id="MTW12092.1"/>
    </source>
</evidence>
<dbReference type="HAMAP" id="MF_01883">
    <property type="entry name" value="MdcB"/>
    <property type="match status" value="1"/>
</dbReference>
<comment type="similarity">
    <text evidence="5">Belongs to the CitG/MdcB family.</text>
</comment>
<dbReference type="RefSeq" id="WP_155455031.1">
    <property type="nucleotide sequence ID" value="NZ_WNKX01000011.1"/>
</dbReference>
<keyword evidence="8" id="KW-1185">Reference proteome</keyword>
<evidence type="ECO:0000256" key="6">
    <source>
        <dbReference type="SAM" id="MobiDB-lite"/>
    </source>
</evidence>
<dbReference type="GO" id="GO:0051191">
    <property type="term" value="P:prosthetic group biosynthetic process"/>
    <property type="evidence" value="ECO:0007669"/>
    <property type="project" value="TreeGrafter"/>
</dbReference>
<keyword evidence="2 5" id="KW-0808">Transferase</keyword>
<comment type="function">
    <text evidence="5">Involved in the formation of 2-(5''-phosphoribosyl)-3'-dephosphocoenzyme-A, the prosthetic group of the acyl-carrier protein of the malonate decarboxylase.</text>
</comment>
<organism evidence="7 8">
    <name type="scientific">Massilia eburnea</name>
    <dbReference type="NCBI Taxonomy" id="1776165"/>
    <lineage>
        <taxon>Bacteria</taxon>
        <taxon>Pseudomonadati</taxon>
        <taxon>Pseudomonadota</taxon>
        <taxon>Betaproteobacteria</taxon>
        <taxon>Burkholderiales</taxon>
        <taxon>Oxalobacteraceae</taxon>
        <taxon>Telluria group</taxon>
        <taxon>Massilia</taxon>
    </lineage>
</organism>
<evidence type="ECO:0000256" key="3">
    <source>
        <dbReference type="ARBA" id="ARBA00022741"/>
    </source>
</evidence>
<feature type="region of interest" description="Disordered" evidence="6">
    <location>
        <begin position="1"/>
        <end position="39"/>
    </location>
</feature>
<gene>
    <name evidence="5 7" type="primary">mdcB</name>
    <name evidence="7" type="ORF">GM658_15915</name>
</gene>
<dbReference type="InterPro" id="IPR017555">
    <property type="entry name" value="TriPribosyl-deP-CoA_syn"/>
</dbReference>
<evidence type="ECO:0000313" key="8">
    <source>
        <dbReference type="Proteomes" id="UP000472320"/>
    </source>
</evidence>
<evidence type="ECO:0000256" key="2">
    <source>
        <dbReference type="ARBA" id="ARBA00022679"/>
    </source>
</evidence>
<protein>
    <recommendedName>
        <fullName evidence="5">Probable 2-(5''-triphosphoribosyl)-3'-dephosphocoenzyme-A synthase</fullName>
        <shortName evidence="5">2-(5''-triphosphoribosyl)-3'-dephospho-CoA synthase</shortName>
        <ecNumber evidence="5">2.4.2.52</ecNumber>
    </recommendedName>
</protein>